<proteinExistence type="predicted"/>
<keyword evidence="2" id="KW-1185">Reference proteome</keyword>
<reference evidence="1 2" key="1">
    <citation type="journal article" date="2022" name="Allergy">
        <title>Genome assembly and annotation of Periplaneta americana reveal a comprehensive cockroach allergen profile.</title>
        <authorList>
            <person name="Wang L."/>
            <person name="Xiong Q."/>
            <person name="Saelim N."/>
            <person name="Wang L."/>
            <person name="Nong W."/>
            <person name="Wan A.T."/>
            <person name="Shi M."/>
            <person name="Liu X."/>
            <person name="Cao Q."/>
            <person name="Hui J.H.L."/>
            <person name="Sookrung N."/>
            <person name="Leung T.F."/>
            <person name="Tungtrongchitr A."/>
            <person name="Tsui S.K.W."/>
        </authorList>
    </citation>
    <scope>NUCLEOTIDE SEQUENCE [LARGE SCALE GENOMIC DNA]</scope>
    <source>
        <strain evidence="1">PWHHKU_190912</strain>
    </source>
</reference>
<evidence type="ECO:0000313" key="2">
    <source>
        <dbReference type="Proteomes" id="UP001148838"/>
    </source>
</evidence>
<gene>
    <name evidence="1" type="ORF">ANN_19754</name>
</gene>
<sequence>MAGLCEGGSEPADSLNVICKSSAIDLEAGFKLQSHLSHFAIRLLKMQQTLNVNVQKCDNHIVLQKRR</sequence>
<protein>
    <submittedName>
        <fullName evidence="1">Uncharacterized protein</fullName>
    </submittedName>
</protein>
<evidence type="ECO:0000313" key="1">
    <source>
        <dbReference type="EMBL" id="KAJ4431159.1"/>
    </source>
</evidence>
<accession>A0ABQ8SAR2</accession>
<comment type="caution">
    <text evidence="1">The sequence shown here is derived from an EMBL/GenBank/DDBJ whole genome shotgun (WGS) entry which is preliminary data.</text>
</comment>
<dbReference type="Proteomes" id="UP001148838">
    <property type="component" value="Unassembled WGS sequence"/>
</dbReference>
<name>A0ABQ8SAR2_PERAM</name>
<dbReference type="EMBL" id="JAJSOF020000031">
    <property type="protein sequence ID" value="KAJ4431159.1"/>
    <property type="molecule type" value="Genomic_DNA"/>
</dbReference>
<organism evidence="1 2">
    <name type="scientific">Periplaneta americana</name>
    <name type="common">American cockroach</name>
    <name type="synonym">Blatta americana</name>
    <dbReference type="NCBI Taxonomy" id="6978"/>
    <lineage>
        <taxon>Eukaryota</taxon>
        <taxon>Metazoa</taxon>
        <taxon>Ecdysozoa</taxon>
        <taxon>Arthropoda</taxon>
        <taxon>Hexapoda</taxon>
        <taxon>Insecta</taxon>
        <taxon>Pterygota</taxon>
        <taxon>Neoptera</taxon>
        <taxon>Polyneoptera</taxon>
        <taxon>Dictyoptera</taxon>
        <taxon>Blattodea</taxon>
        <taxon>Blattoidea</taxon>
        <taxon>Blattidae</taxon>
        <taxon>Blattinae</taxon>
        <taxon>Periplaneta</taxon>
    </lineage>
</organism>